<protein>
    <submittedName>
        <fullName evidence="2">Uncharacterized protein</fullName>
    </submittedName>
</protein>
<name>A0A0L6U813_9BASI</name>
<dbReference type="OrthoDB" id="10625453at2759"/>
<evidence type="ECO:0000256" key="1">
    <source>
        <dbReference type="SAM" id="MobiDB-lite"/>
    </source>
</evidence>
<dbReference type="Proteomes" id="UP000037035">
    <property type="component" value="Unassembled WGS sequence"/>
</dbReference>
<feature type="compositionally biased region" description="Polar residues" evidence="1">
    <location>
        <begin position="1"/>
        <end position="10"/>
    </location>
</feature>
<evidence type="ECO:0000313" key="2">
    <source>
        <dbReference type="EMBL" id="KNZ44656.1"/>
    </source>
</evidence>
<dbReference type="AlphaFoldDB" id="A0A0L6U813"/>
<feature type="non-terminal residue" evidence="2">
    <location>
        <position position="208"/>
    </location>
</feature>
<reference evidence="2 3" key="1">
    <citation type="submission" date="2015-08" db="EMBL/GenBank/DDBJ databases">
        <title>Next Generation Sequencing and Analysis of the Genome of Puccinia sorghi L Schw, the Causal Agent of Maize Common Rust.</title>
        <authorList>
            <person name="Rochi L."/>
            <person name="Burguener G."/>
            <person name="Darino M."/>
            <person name="Turjanski A."/>
            <person name="Kreff E."/>
            <person name="Dieguez M.J."/>
            <person name="Sacco F."/>
        </authorList>
    </citation>
    <scope>NUCLEOTIDE SEQUENCE [LARGE SCALE GENOMIC DNA]</scope>
    <source>
        <strain evidence="2 3">RO10H11247</strain>
    </source>
</reference>
<accession>A0A0L6U813</accession>
<keyword evidence="3" id="KW-1185">Reference proteome</keyword>
<feature type="region of interest" description="Disordered" evidence="1">
    <location>
        <begin position="1"/>
        <end position="26"/>
    </location>
</feature>
<organism evidence="2 3">
    <name type="scientific">Puccinia sorghi</name>
    <dbReference type="NCBI Taxonomy" id="27349"/>
    <lineage>
        <taxon>Eukaryota</taxon>
        <taxon>Fungi</taxon>
        <taxon>Dikarya</taxon>
        <taxon>Basidiomycota</taxon>
        <taxon>Pucciniomycotina</taxon>
        <taxon>Pucciniomycetes</taxon>
        <taxon>Pucciniales</taxon>
        <taxon>Pucciniaceae</taxon>
        <taxon>Puccinia</taxon>
    </lineage>
</organism>
<dbReference type="EMBL" id="LAVV01014553">
    <property type="protein sequence ID" value="KNZ44656.1"/>
    <property type="molecule type" value="Genomic_DNA"/>
</dbReference>
<proteinExistence type="predicted"/>
<dbReference type="STRING" id="27349.A0A0L6U813"/>
<dbReference type="VEuPathDB" id="FungiDB:VP01_8954g1"/>
<sequence length="208" mass="24090">MGTSINSETSLRPKPNRCHRTQKGLERSTVHPNLKSTLDRNESLQNYTDKLFKLRSLSNSSTVPIPNSIKCLLKDSKFQNYFNQILSYWNSHKENKKDVKFKIIELQRKLVQVLLQIMIDASAHLNQVQKITIFNTVMHFLIDNRNSEHCWAYIHSWVSGICIFIPNLLTWCSSEVSQAQDNSIQLHTLDRVGLFLFVAISKEGSVWK</sequence>
<comment type="caution">
    <text evidence="2">The sequence shown here is derived from an EMBL/GenBank/DDBJ whole genome shotgun (WGS) entry which is preliminary data.</text>
</comment>
<evidence type="ECO:0000313" key="3">
    <source>
        <dbReference type="Proteomes" id="UP000037035"/>
    </source>
</evidence>
<gene>
    <name evidence="2" type="ORF">VP01_8954g1</name>
</gene>